<keyword evidence="2" id="KW-0472">Membrane</keyword>
<reference evidence="4 5" key="1">
    <citation type="journal article" date="2013" name="Curr. Biol.">
        <title>The Genome of the Foraminiferan Reticulomyxa filosa.</title>
        <authorList>
            <person name="Glockner G."/>
            <person name="Hulsmann N."/>
            <person name="Schleicher M."/>
            <person name="Noegel A.A."/>
            <person name="Eichinger L."/>
            <person name="Gallinger C."/>
            <person name="Pawlowski J."/>
            <person name="Sierra R."/>
            <person name="Euteneuer U."/>
            <person name="Pillet L."/>
            <person name="Moustafa A."/>
            <person name="Platzer M."/>
            <person name="Groth M."/>
            <person name="Szafranski K."/>
            <person name="Schliwa M."/>
        </authorList>
    </citation>
    <scope>NUCLEOTIDE SEQUENCE [LARGE SCALE GENOMIC DNA]</scope>
</reference>
<dbReference type="GO" id="GO:0008743">
    <property type="term" value="F:L-threonine 3-dehydrogenase activity"/>
    <property type="evidence" value="ECO:0007669"/>
    <property type="project" value="TreeGrafter"/>
</dbReference>
<evidence type="ECO:0000313" key="5">
    <source>
        <dbReference type="Proteomes" id="UP000023152"/>
    </source>
</evidence>
<evidence type="ECO:0000256" key="2">
    <source>
        <dbReference type="SAM" id="Phobius"/>
    </source>
</evidence>
<dbReference type="Pfam" id="PF01370">
    <property type="entry name" value="Epimerase"/>
    <property type="match status" value="1"/>
</dbReference>
<dbReference type="InterPro" id="IPR036291">
    <property type="entry name" value="NAD(P)-bd_dom_sf"/>
</dbReference>
<dbReference type="GO" id="GO:0006567">
    <property type="term" value="P:L-threonine catabolic process"/>
    <property type="evidence" value="ECO:0007669"/>
    <property type="project" value="TreeGrafter"/>
</dbReference>
<organism evidence="4 5">
    <name type="scientific">Reticulomyxa filosa</name>
    <dbReference type="NCBI Taxonomy" id="46433"/>
    <lineage>
        <taxon>Eukaryota</taxon>
        <taxon>Sar</taxon>
        <taxon>Rhizaria</taxon>
        <taxon>Retaria</taxon>
        <taxon>Foraminifera</taxon>
        <taxon>Monothalamids</taxon>
        <taxon>Reticulomyxidae</taxon>
        <taxon>Reticulomyxa</taxon>
    </lineage>
</organism>
<dbReference type="OrthoDB" id="331544at2759"/>
<keyword evidence="5" id="KW-1185">Reference proteome</keyword>
<gene>
    <name evidence="4" type="ORF">RFI_23845</name>
</gene>
<evidence type="ECO:0000313" key="4">
    <source>
        <dbReference type="EMBL" id="ETO13522.1"/>
    </source>
</evidence>
<keyword evidence="2" id="KW-1133">Transmembrane helix</keyword>
<feature type="domain" description="NAD-dependent epimerase/dehydratase" evidence="3">
    <location>
        <begin position="12"/>
        <end position="240"/>
    </location>
</feature>
<keyword evidence="2" id="KW-0812">Transmembrane</keyword>
<dbReference type="PANTHER" id="PTHR42687:SF1">
    <property type="entry name" value="L-THREONINE 3-DEHYDROGENASE, MITOCHONDRIAL"/>
    <property type="match status" value="1"/>
</dbReference>
<feature type="transmembrane region" description="Helical" evidence="2">
    <location>
        <begin position="355"/>
        <end position="374"/>
    </location>
</feature>
<dbReference type="Gene3D" id="3.40.50.720">
    <property type="entry name" value="NAD(P)-binding Rossmann-like Domain"/>
    <property type="match status" value="1"/>
</dbReference>
<protein>
    <submittedName>
        <fullName evidence="4">NAD-dependent epimerase/dehydratase</fullName>
    </submittedName>
</protein>
<evidence type="ECO:0000256" key="1">
    <source>
        <dbReference type="ARBA" id="ARBA00007637"/>
    </source>
</evidence>
<dbReference type="AlphaFoldDB" id="X6MJA9"/>
<accession>X6MJA9</accession>
<name>X6MJA9_RETFI</name>
<comment type="caution">
    <text evidence="4">The sequence shown here is derived from an EMBL/GenBank/DDBJ whole genome shotgun (WGS) entry which is preliminary data.</text>
</comment>
<dbReference type="EMBL" id="ASPP01020554">
    <property type="protein sequence ID" value="ETO13522.1"/>
    <property type="molecule type" value="Genomic_DNA"/>
</dbReference>
<dbReference type="Proteomes" id="UP000023152">
    <property type="component" value="Unassembled WGS sequence"/>
</dbReference>
<proteinExistence type="inferred from homology"/>
<evidence type="ECO:0000259" key="3">
    <source>
        <dbReference type="Pfam" id="PF01370"/>
    </source>
</evidence>
<dbReference type="PANTHER" id="PTHR42687">
    <property type="entry name" value="L-THREONINE 3-DEHYDROGENASE"/>
    <property type="match status" value="1"/>
</dbReference>
<dbReference type="InterPro" id="IPR001509">
    <property type="entry name" value="Epimerase_deHydtase"/>
</dbReference>
<comment type="similarity">
    <text evidence="1">Belongs to the NAD(P)-dependent epimerase/dehydratase family.</text>
</comment>
<dbReference type="SUPFAM" id="SSF51735">
    <property type="entry name" value="NAD(P)-binding Rossmann-fold domains"/>
    <property type="match status" value="1"/>
</dbReference>
<sequence>MVSSSKSKERTILITGAAGQIGIELIIQLRKRYGNKNVIGIGRTTPPLAVLNQQCPGPFYLGVDVRKMNDLEGILKKHKDIDTIYHLAAILSGEGEKNPLQCWDVNMNGTLTVLEFAKKNGISRVFIPSSIGAFGSDAPRQAPQDCAMHPSTMYGVTKVAGELLGDYYAKKYGMRVRGVRLPGVISSEAMPGGGTTDYAVEIFYEALKNGKYECYIDADTAMPMVYMPDAIKAMIDLCEFEETENKKLTHYCDFNVTAFSFTPRQLAQKIQLFIPDFQITYKPDFRQKIAESWPDNMLDTVARQEWEWKPSFTFEAMVQDMIEKLRDRKKKQEVIILNRKGQKKNHKHQNYDSSFFDPFVIGFYFFASFFLVSYKVKLYFFTMRIQAQQLLFRQTTFHFNISLVQHYIHESQRD</sequence>
<dbReference type="InterPro" id="IPR051225">
    <property type="entry name" value="NAD(P)_epim/dehydratase"/>
</dbReference>